<accession>A0A0C3A8Q1</accession>
<name>A0A0C3A8Q1_SERVB</name>
<sequence length="344" mass="38457">MHSMPNCQHFIDAGSQSPSLLRWALINASDRNARLLDPTNHTVNIMSDRGSSSMCDVCGVRPKYKDTFTTHAFCGRTCAQKAPKCLSPRCTQKGQKQYAGYCSVSHQSSAFCKQCRTTRADTDGLCSLCYRKREETMVHKFTRLSEVQRTHPDFLEVESRLQAAWAKKGRAPPLQVCRIIKVQPATEAEQARIAYARSLNEDPRGKPETYLTFYSNQCICDLGADNQPLSLCKFKSCGICKPLSSCFENLVFDKQAHEGRFGPGLYVNLDPKRADPHAISTTSSPYRVVIMSTAVLPFDPVTRSRTGKITKEYDFSPSDGCIRLSNDLSITPNFLIAYKRGLPL</sequence>
<dbReference type="HOGENOM" id="CLU_073377_0_0_1"/>
<evidence type="ECO:0000313" key="2">
    <source>
        <dbReference type="Proteomes" id="UP000054097"/>
    </source>
</evidence>
<reference evidence="2" key="2">
    <citation type="submission" date="2015-01" db="EMBL/GenBank/DDBJ databases">
        <title>Evolutionary Origins and Diversification of the Mycorrhizal Mutualists.</title>
        <authorList>
            <consortium name="DOE Joint Genome Institute"/>
            <consortium name="Mycorrhizal Genomics Consortium"/>
            <person name="Kohler A."/>
            <person name="Kuo A."/>
            <person name="Nagy L.G."/>
            <person name="Floudas D."/>
            <person name="Copeland A."/>
            <person name="Barry K.W."/>
            <person name="Cichocki N."/>
            <person name="Veneault-Fourrey C."/>
            <person name="LaButti K."/>
            <person name="Lindquist E.A."/>
            <person name="Lipzen A."/>
            <person name="Lundell T."/>
            <person name="Morin E."/>
            <person name="Murat C."/>
            <person name="Riley R."/>
            <person name="Ohm R."/>
            <person name="Sun H."/>
            <person name="Tunlid A."/>
            <person name="Henrissat B."/>
            <person name="Grigoriev I.V."/>
            <person name="Hibbett D.S."/>
            <person name="Martin F."/>
        </authorList>
    </citation>
    <scope>NUCLEOTIDE SEQUENCE [LARGE SCALE GENOMIC DNA]</scope>
    <source>
        <strain evidence="2">MAFF 305830</strain>
    </source>
</reference>
<gene>
    <name evidence="1" type="ORF">M408DRAFT_116904</name>
</gene>
<dbReference type="EMBL" id="KN824396">
    <property type="protein sequence ID" value="KIM21015.1"/>
    <property type="molecule type" value="Genomic_DNA"/>
</dbReference>
<evidence type="ECO:0008006" key="3">
    <source>
        <dbReference type="Google" id="ProtNLM"/>
    </source>
</evidence>
<dbReference type="OrthoDB" id="2419903at2759"/>
<evidence type="ECO:0000313" key="1">
    <source>
        <dbReference type="EMBL" id="KIM21015.1"/>
    </source>
</evidence>
<dbReference type="AlphaFoldDB" id="A0A0C3A8Q1"/>
<reference evidence="1 2" key="1">
    <citation type="submission" date="2014-04" db="EMBL/GenBank/DDBJ databases">
        <authorList>
            <consortium name="DOE Joint Genome Institute"/>
            <person name="Kuo A."/>
            <person name="Zuccaro A."/>
            <person name="Kohler A."/>
            <person name="Nagy L.G."/>
            <person name="Floudas D."/>
            <person name="Copeland A."/>
            <person name="Barry K.W."/>
            <person name="Cichocki N."/>
            <person name="Veneault-Fourrey C."/>
            <person name="LaButti K."/>
            <person name="Lindquist E.A."/>
            <person name="Lipzen A."/>
            <person name="Lundell T."/>
            <person name="Morin E."/>
            <person name="Murat C."/>
            <person name="Sun H."/>
            <person name="Tunlid A."/>
            <person name="Henrissat B."/>
            <person name="Grigoriev I.V."/>
            <person name="Hibbett D.S."/>
            <person name="Martin F."/>
            <person name="Nordberg H.P."/>
            <person name="Cantor M.N."/>
            <person name="Hua S.X."/>
        </authorList>
    </citation>
    <scope>NUCLEOTIDE SEQUENCE [LARGE SCALE GENOMIC DNA]</scope>
    <source>
        <strain evidence="1 2">MAFF 305830</strain>
    </source>
</reference>
<dbReference type="Proteomes" id="UP000054097">
    <property type="component" value="Unassembled WGS sequence"/>
</dbReference>
<protein>
    <recommendedName>
        <fullName evidence="3">PARP catalytic domain-containing protein</fullName>
    </recommendedName>
</protein>
<keyword evidence="2" id="KW-1185">Reference proteome</keyword>
<organism evidence="1 2">
    <name type="scientific">Serendipita vermifera MAFF 305830</name>
    <dbReference type="NCBI Taxonomy" id="933852"/>
    <lineage>
        <taxon>Eukaryota</taxon>
        <taxon>Fungi</taxon>
        <taxon>Dikarya</taxon>
        <taxon>Basidiomycota</taxon>
        <taxon>Agaricomycotina</taxon>
        <taxon>Agaricomycetes</taxon>
        <taxon>Sebacinales</taxon>
        <taxon>Serendipitaceae</taxon>
        <taxon>Serendipita</taxon>
    </lineage>
</organism>
<proteinExistence type="predicted"/>